<name>A0A9D1CSZ9_9FIRM</name>
<dbReference type="GO" id="GO:0019877">
    <property type="term" value="P:diaminopimelate biosynthetic process"/>
    <property type="evidence" value="ECO:0007669"/>
    <property type="project" value="UniProtKB-ARBA"/>
</dbReference>
<gene>
    <name evidence="4" type="ORF">IAB77_06725</name>
</gene>
<dbReference type="Pfam" id="PF07687">
    <property type="entry name" value="M20_dimer"/>
    <property type="match status" value="1"/>
</dbReference>
<dbReference type="Pfam" id="PF01546">
    <property type="entry name" value="Peptidase_M20"/>
    <property type="match status" value="1"/>
</dbReference>
<feature type="binding site" evidence="2">
    <location>
        <position position="101"/>
    </location>
    <ligand>
        <name>Mn(2+)</name>
        <dbReference type="ChEBI" id="CHEBI:29035"/>
        <label>2</label>
    </ligand>
</feature>
<dbReference type="Proteomes" id="UP000824262">
    <property type="component" value="Unassembled WGS sequence"/>
</dbReference>
<dbReference type="SUPFAM" id="SSF55031">
    <property type="entry name" value="Bacterial exopeptidase dimerisation domain"/>
    <property type="match status" value="1"/>
</dbReference>
<proteinExistence type="predicted"/>
<evidence type="ECO:0000256" key="2">
    <source>
        <dbReference type="PIRSR" id="PIRSR005962-1"/>
    </source>
</evidence>
<dbReference type="Gene3D" id="3.40.630.10">
    <property type="entry name" value="Zn peptidases"/>
    <property type="match status" value="1"/>
</dbReference>
<dbReference type="GO" id="GO:0050118">
    <property type="term" value="F:N-acetyldiaminopimelate deacetylase activity"/>
    <property type="evidence" value="ECO:0007669"/>
    <property type="project" value="UniProtKB-ARBA"/>
</dbReference>
<dbReference type="EMBL" id="DVGA01000066">
    <property type="protein sequence ID" value="HIQ78938.1"/>
    <property type="molecule type" value="Genomic_DNA"/>
</dbReference>
<dbReference type="NCBIfam" id="TIGR01891">
    <property type="entry name" value="amidohydrolases"/>
    <property type="match status" value="1"/>
</dbReference>
<dbReference type="PIRSF" id="PIRSF005962">
    <property type="entry name" value="Pept_M20D_amidohydro"/>
    <property type="match status" value="1"/>
</dbReference>
<feature type="binding site" evidence="2">
    <location>
        <position position="161"/>
    </location>
    <ligand>
        <name>Mn(2+)</name>
        <dbReference type="ChEBI" id="CHEBI:29035"/>
        <label>2</label>
    </ligand>
</feature>
<protein>
    <submittedName>
        <fullName evidence="4">Amidohydrolase</fullName>
    </submittedName>
</protein>
<feature type="binding site" evidence="2">
    <location>
        <position position="137"/>
    </location>
    <ligand>
        <name>Mn(2+)</name>
        <dbReference type="ChEBI" id="CHEBI:29035"/>
        <label>2</label>
    </ligand>
</feature>
<dbReference type="PANTHER" id="PTHR11014:SF63">
    <property type="entry name" value="METALLOPEPTIDASE, PUTATIVE (AFU_ORTHOLOGUE AFUA_6G09600)-RELATED"/>
    <property type="match status" value="1"/>
</dbReference>
<evidence type="ECO:0000259" key="3">
    <source>
        <dbReference type="Pfam" id="PF07687"/>
    </source>
</evidence>
<keyword evidence="1" id="KW-0378">Hydrolase</keyword>
<dbReference type="PANTHER" id="PTHR11014">
    <property type="entry name" value="PEPTIDASE M20 FAMILY MEMBER"/>
    <property type="match status" value="1"/>
</dbReference>
<feature type="domain" description="Peptidase M20 dimerisation" evidence="3">
    <location>
        <begin position="185"/>
        <end position="279"/>
    </location>
</feature>
<organism evidence="4 5">
    <name type="scientific">Candidatus Scatomorpha intestinavium</name>
    <dbReference type="NCBI Taxonomy" id="2840922"/>
    <lineage>
        <taxon>Bacteria</taxon>
        <taxon>Bacillati</taxon>
        <taxon>Bacillota</taxon>
        <taxon>Clostridia</taxon>
        <taxon>Eubacteriales</taxon>
        <taxon>Candidatus Scatomorpha</taxon>
    </lineage>
</organism>
<comment type="caution">
    <text evidence="4">The sequence shown here is derived from an EMBL/GenBank/DDBJ whole genome shotgun (WGS) entry which is preliminary data.</text>
</comment>
<dbReference type="InterPro" id="IPR011650">
    <property type="entry name" value="Peptidase_M20_dimer"/>
</dbReference>
<evidence type="ECO:0000313" key="5">
    <source>
        <dbReference type="Proteomes" id="UP000824262"/>
    </source>
</evidence>
<evidence type="ECO:0000256" key="1">
    <source>
        <dbReference type="ARBA" id="ARBA00022801"/>
    </source>
</evidence>
<keyword evidence="2" id="KW-0464">Manganese</keyword>
<dbReference type="InterPro" id="IPR002933">
    <property type="entry name" value="Peptidase_M20"/>
</dbReference>
<dbReference type="AlphaFoldDB" id="A0A9D1CSZ9"/>
<dbReference type="InterPro" id="IPR036264">
    <property type="entry name" value="Bact_exopeptidase_dim_dom"/>
</dbReference>
<sequence>MNIKEVAAKYADYQIEMRRYFHMHPEVSCEEFETSKAIKAELDKMGIPYRDCGLKTGILATIEGAKPGKTILLRADMDALSVTETTGAEYASQNPGVMHACGHDCHISMLLTAAHILMDMREELCGTVRLAFQPAEEVALGAISMIEQGAMDGVDGCFGIHVWTDVAAGTVSIEGGPRMASCDRFVVKITGKGCHGAQPEAGVDAVATAAAVINNLQTIVSREISPMDNAVVTVGTIEGGSRWNVVAENASMMGTTRAFRDEIRDSFEERISRVVKSTCESFRAKGEVEYIRMISPTINDYGFAALAQESAKKIMGEDCLANFPATTGAEDFSQYLYKAPGAMVFLGTGSEACGAVWPNHSGNFCVDEDQLLKGAMLHVQVAMDFNSSK</sequence>
<dbReference type="SUPFAM" id="SSF53187">
    <property type="entry name" value="Zn-dependent exopeptidases"/>
    <property type="match status" value="1"/>
</dbReference>
<feature type="binding site" evidence="2">
    <location>
        <position position="360"/>
    </location>
    <ligand>
        <name>Mn(2+)</name>
        <dbReference type="ChEBI" id="CHEBI:29035"/>
        <label>2</label>
    </ligand>
</feature>
<accession>A0A9D1CSZ9</accession>
<feature type="binding site" evidence="2">
    <location>
        <position position="103"/>
    </location>
    <ligand>
        <name>Mn(2+)</name>
        <dbReference type="ChEBI" id="CHEBI:29035"/>
        <label>2</label>
    </ligand>
</feature>
<comment type="cofactor">
    <cofactor evidence="2">
        <name>Mn(2+)</name>
        <dbReference type="ChEBI" id="CHEBI:29035"/>
    </cofactor>
    <text evidence="2">The Mn(2+) ion enhances activity.</text>
</comment>
<dbReference type="InterPro" id="IPR017439">
    <property type="entry name" value="Amidohydrolase"/>
</dbReference>
<reference evidence="4" key="2">
    <citation type="journal article" date="2021" name="PeerJ">
        <title>Extensive microbial diversity within the chicken gut microbiome revealed by metagenomics and culture.</title>
        <authorList>
            <person name="Gilroy R."/>
            <person name="Ravi A."/>
            <person name="Getino M."/>
            <person name="Pursley I."/>
            <person name="Horton D.L."/>
            <person name="Alikhan N.F."/>
            <person name="Baker D."/>
            <person name="Gharbi K."/>
            <person name="Hall N."/>
            <person name="Watson M."/>
            <person name="Adriaenssens E.M."/>
            <person name="Foster-Nyarko E."/>
            <person name="Jarju S."/>
            <person name="Secka A."/>
            <person name="Antonio M."/>
            <person name="Oren A."/>
            <person name="Chaudhuri R.R."/>
            <person name="La Ragione R."/>
            <person name="Hildebrand F."/>
            <person name="Pallen M.J."/>
        </authorList>
    </citation>
    <scope>NUCLEOTIDE SEQUENCE</scope>
    <source>
        <strain evidence="4">ChiBcolR7-354</strain>
    </source>
</reference>
<dbReference type="GO" id="GO:0046872">
    <property type="term" value="F:metal ion binding"/>
    <property type="evidence" value="ECO:0007669"/>
    <property type="project" value="UniProtKB-KW"/>
</dbReference>
<evidence type="ECO:0000313" key="4">
    <source>
        <dbReference type="EMBL" id="HIQ78938.1"/>
    </source>
</evidence>
<dbReference type="Gene3D" id="3.30.70.360">
    <property type="match status" value="1"/>
</dbReference>
<dbReference type="FunFam" id="3.30.70.360:FF:000001">
    <property type="entry name" value="N-acetyldiaminopimelate deacetylase"/>
    <property type="match status" value="1"/>
</dbReference>
<reference evidence="4" key="1">
    <citation type="submission" date="2020-10" db="EMBL/GenBank/DDBJ databases">
        <authorList>
            <person name="Gilroy R."/>
        </authorList>
    </citation>
    <scope>NUCLEOTIDE SEQUENCE</scope>
    <source>
        <strain evidence="4">ChiBcolR7-354</strain>
    </source>
</reference>
<keyword evidence="2" id="KW-0479">Metal-binding</keyword>